<evidence type="ECO:0000313" key="2">
    <source>
        <dbReference type="EMBL" id="OQS03652.1"/>
    </source>
</evidence>
<protein>
    <recommendedName>
        <fullName evidence="4">Endoplasmic reticulum membrane protein</fullName>
    </recommendedName>
</protein>
<evidence type="ECO:0008006" key="4">
    <source>
        <dbReference type="Google" id="ProtNLM"/>
    </source>
</evidence>
<keyword evidence="1" id="KW-1133">Transmembrane helix</keyword>
<dbReference type="OrthoDB" id="2124888at2759"/>
<proteinExistence type="predicted"/>
<dbReference type="Pfam" id="PF06127">
    <property type="entry name" value="Mpo1-like"/>
    <property type="match status" value="1"/>
</dbReference>
<feature type="transmembrane region" description="Helical" evidence="1">
    <location>
        <begin position="152"/>
        <end position="172"/>
    </location>
</feature>
<accession>A0A1W0A036</accession>
<sequence length="197" mass="22468">MTLADKFNLEKQVTFYMSYHDNWINMAIHLVCIWPLLITGLALGGCLSPFFSNEFLIPFNLQEYFVMDLGFFAMIVYVLWYIVLDPIAGTGASALIVYLHALTTKWTIDYVALNGETPWKLLAMIHVTAWILQFIGHGVFERRAPALLDSLDQAIITAPLFVVLEVLLPLGYRKEMHTRVKKQVEINIAAFRKSKLA</sequence>
<dbReference type="GO" id="GO:0046521">
    <property type="term" value="P:sphingoid catabolic process"/>
    <property type="evidence" value="ECO:0007669"/>
    <property type="project" value="TreeGrafter"/>
</dbReference>
<feature type="transmembrane region" description="Helical" evidence="1">
    <location>
        <begin position="120"/>
        <end position="140"/>
    </location>
</feature>
<keyword evidence="1" id="KW-0812">Transmembrane</keyword>
<reference evidence="2 3" key="1">
    <citation type="journal article" date="2014" name="Genome Biol. Evol.">
        <title>The secreted proteins of Achlya hypogyna and Thraustotheca clavata identify the ancestral oomycete secretome and reveal gene acquisitions by horizontal gene transfer.</title>
        <authorList>
            <person name="Misner I."/>
            <person name="Blouin N."/>
            <person name="Leonard G."/>
            <person name="Richards T.A."/>
            <person name="Lane C.E."/>
        </authorList>
    </citation>
    <scope>NUCLEOTIDE SEQUENCE [LARGE SCALE GENOMIC DNA]</scope>
    <source>
        <strain evidence="2 3">ATCC 34112</strain>
    </source>
</reference>
<name>A0A1W0A036_9STRA</name>
<evidence type="ECO:0000313" key="3">
    <source>
        <dbReference type="Proteomes" id="UP000243217"/>
    </source>
</evidence>
<evidence type="ECO:0000256" key="1">
    <source>
        <dbReference type="SAM" id="Phobius"/>
    </source>
</evidence>
<keyword evidence="1" id="KW-0472">Membrane</keyword>
<dbReference type="EMBL" id="JNBS01000815">
    <property type="protein sequence ID" value="OQS03652.1"/>
    <property type="molecule type" value="Genomic_DNA"/>
</dbReference>
<comment type="caution">
    <text evidence="2">The sequence shown here is derived from an EMBL/GenBank/DDBJ whole genome shotgun (WGS) entry which is preliminary data.</text>
</comment>
<gene>
    <name evidence="2" type="ORF">THRCLA_21110</name>
</gene>
<dbReference type="Proteomes" id="UP000243217">
    <property type="component" value="Unassembled WGS sequence"/>
</dbReference>
<keyword evidence="3" id="KW-1185">Reference proteome</keyword>
<organism evidence="2 3">
    <name type="scientific">Thraustotheca clavata</name>
    <dbReference type="NCBI Taxonomy" id="74557"/>
    <lineage>
        <taxon>Eukaryota</taxon>
        <taxon>Sar</taxon>
        <taxon>Stramenopiles</taxon>
        <taxon>Oomycota</taxon>
        <taxon>Saprolegniomycetes</taxon>
        <taxon>Saprolegniales</taxon>
        <taxon>Achlyaceae</taxon>
        <taxon>Thraustotheca</taxon>
    </lineage>
</organism>
<dbReference type="GO" id="GO:0016020">
    <property type="term" value="C:membrane"/>
    <property type="evidence" value="ECO:0007669"/>
    <property type="project" value="GOC"/>
</dbReference>
<dbReference type="PANTHER" id="PTHR28026:SF9">
    <property type="entry name" value="2-HYDROXY-PALMITIC ACID DIOXYGENASE MPO1"/>
    <property type="match status" value="1"/>
</dbReference>
<feature type="transmembrane region" description="Helical" evidence="1">
    <location>
        <begin position="26"/>
        <end position="52"/>
    </location>
</feature>
<dbReference type="InterPro" id="IPR009305">
    <property type="entry name" value="Mpo1-like"/>
</dbReference>
<dbReference type="PANTHER" id="PTHR28026">
    <property type="entry name" value="DUF962 DOMAIN PROTEIN (AFU_ORTHOLOGUE AFUA_8G05310)"/>
    <property type="match status" value="1"/>
</dbReference>
<dbReference type="GO" id="GO:0005783">
    <property type="term" value="C:endoplasmic reticulum"/>
    <property type="evidence" value="ECO:0007669"/>
    <property type="project" value="TreeGrafter"/>
</dbReference>
<dbReference type="AlphaFoldDB" id="A0A1W0A036"/>